<gene>
    <name evidence="1" type="ORF">AXG93_1233s1000</name>
</gene>
<sequence length="86" mass="10132">MGSEEVPQPKSSEEMKRDLTLSEERLEQVVAQDIVVPLLKYLDGKKGKYAISKETGFYVEMIRKREQKRQRRHTNSCEMRRPTVCM</sequence>
<reference evidence="1" key="1">
    <citation type="submission" date="2016-03" db="EMBL/GenBank/DDBJ databases">
        <title>Mechanisms controlling the formation of the plant cell surface in tip-growing cells are functionally conserved among land plants.</title>
        <authorList>
            <person name="Honkanen S."/>
            <person name="Jones V.A."/>
            <person name="Morieri G."/>
            <person name="Champion C."/>
            <person name="Hetherington A.J."/>
            <person name="Kelly S."/>
            <person name="Saint-Marcoux D."/>
            <person name="Proust H."/>
            <person name="Prescott H."/>
            <person name="Dolan L."/>
        </authorList>
    </citation>
    <scope>NUCLEOTIDE SEQUENCE [LARGE SCALE GENOMIC DNA]</scope>
    <source>
        <tissue evidence="1">Whole gametophyte</tissue>
    </source>
</reference>
<evidence type="ECO:0000313" key="1">
    <source>
        <dbReference type="EMBL" id="OAE20307.1"/>
    </source>
</evidence>
<keyword evidence="2" id="KW-1185">Reference proteome</keyword>
<dbReference type="AlphaFoldDB" id="A0A176VIB0"/>
<accession>A0A176VIB0</accession>
<organism evidence="1 2">
    <name type="scientific">Marchantia polymorpha subsp. ruderalis</name>
    <dbReference type="NCBI Taxonomy" id="1480154"/>
    <lineage>
        <taxon>Eukaryota</taxon>
        <taxon>Viridiplantae</taxon>
        <taxon>Streptophyta</taxon>
        <taxon>Embryophyta</taxon>
        <taxon>Marchantiophyta</taxon>
        <taxon>Marchantiopsida</taxon>
        <taxon>Marchantiidae</taxon>
        <taxon>Marchantiales</taxon>
        <taxon>Marchantiaceae</taxon>
        <taxon>Marchantia</taxon>
    </lineage>
</organism>
<dbReference type="EMBL" id="LVLJ01003639">
    <property type="protein sequence ID" value="OAE20307.1"/>
    <property type="molecule type" value="Genomic_DNA"/>
</dbReference>
<protein>
    <submittedName>
        <fullName evidence="1">Uncharacterized protein</fullName>
    </submittedName>
</protein>
<name>A0A176VIB0_MARPO</name>
<proteinExistence type="predicted"/>
<dbReference type="Proteomes" id="UP000077202">
    <property type="component" value="Unassembled WGS sequence"/>
</dbReference>
<comment type="caution">
    <text evidence="1">The sequence shown here is derived from an EMBL/GenBank/DDBJ whole genome shotgun (WGS) entry which is preliminary data.</text>
</comment>
<evidence type="ECO:0000313" key="2">
    <source>
        <dbReference type="Proteomes" id="UP000077202"/>
    </source>
</evidence>